<dbReference type="PROSITE" id="PS50857">
    <property type="entry name" value="COX2_CUA"/>
    <property type="match status" value="1"/>
</dbReference>
<reference evidence="18" key="1">
    <citation type="journal article" date="2014" name="Int. J. Syst. Evol. Microbiol.">
        <title>Complete genome sequence of Corynebacterium casei LMG S-19264T (=DSM 44701T), isolated from a smear-ripened cheese.</title>
        <authorList>
            <consortium name="US DOE Joint Genome Institute (JGI-PGF)"/>
            <person name="Walter F."/>
            <person name="Albersmeier A."/>
            <person name="Kalinowski J."/>
            <person name="Ruckert C."/>
        </authorList>
    </citation>
    <scope>NUCLEOTIDE SEQUENCE</scope>
    <source>
        <strain evidence="18">CCM 7684</strain>
    </source>
</reference>
<gene>
    <name evidence="18" type="primary">qoxB</name>
    <name evidence="18" type="ORF">GCM10007276_29740</name>
</gene>
<evidence type="ECO:0000256" key="4">
    <source>
        <dbReference type="ARBA" id="ARBA00022448"/>
    </source>
</evidence>
<comment type="caution">
    <text evidence="18">The sequence shown here is derived from an EMBL/GenBank/DDBJ whole genome shotgun (WGS) entry which is preliminary data.</text>
</comment>
<dbReference type="Gene3D" id="1.10.287.90">
    <property type="match status" value="1"/>
</dbReference>
<comment type="catalytic activity">
    <reaction evidence="15">
        <text>4 Fe(II)-[cytochrome c] + O2 + 8 H(+)(in) = 4 Fe(III)-[cytochrome c] + 2 H2O + 4 H(+)(out)</text>
        <dbReference type="Rhea" id="RHEA:11436"/>
        <dbReference type="Rhea" id="RHEA-COMP:10350"/>
        <dbReference type="Rhea" id="RHEA-COMP:14399"/>
        <dbReference type="ChEBI" id="CHEBI:15377"/>
        <dbReference type="ChEBI" id="CHEBI:15378"/>
        <dbReference type="ChEBI" id="CHEBI:15379"/>
        <dbReference type="ChEBI" id="CHEBI:29033"/>
        <dbReference type="ChEBI" id="CHEBI:29034"/>
        <dbReference type="EC" id="7.1.1.9"/>
    </reaction>
</comment>
<reference evidence="18" key="2">
    <citation type="submission" date="2020-09" db="EMBL/GenBank/DDBJ databases">
        <authorList>
            <person name="Sun Q."/>
            <person name="Sedlacek I."/>
        </authorList>
    </citation>
    <scope>NUCLEOTIDE SEQUENCE</scope>
    <source>
        <strain evidence="18">CCM 7684</strain>
    </source>
</reference>
<evidence type="ECO:0000256" key="1">
    <source>
        <dbReference type="ARBA" id="ARBA00004141"/>
    </source>
</evidence>
<dbReference type="GO" id="GO:0016491">
    <property type="term" value="F:oxidoreductase activity"/>
    <property type="evidence" value="ECO:0007669"/>
    <property type="project" value="InterPro"/>
</dbReference>
<dbReference type="EMBL" id="BMCP01000004">
    <property type="protein sequence ID" value="GGE50750.1"/>
    <property type="molecule type" value="Genomic_DNA"/>
</dbReference>
<keyword evidence="7" id="KW-0479">Metal-binding</keyword>
<evidence type="ECO:0000256" key="7">
    <source>
        <dbReference type="ARBA" id="ARBA00022723"/>
    </source>
</evidence>
<evidence type="ECO:0000256" key="15">
    <source>
        <dbReference type="ARBA" id="ARBA00047816"/>
    </source>
</evidence>
<dbReference type="GO" id="GO:0004129">
    <property type="term" value="F:cytochrome-c oxidase activity"/>
    <property type="evidence" value="ECO:0007669"/>
    <property type="project" value="UniProtKB-EC"/>
</dbReference>
<evidence type="ECO:0000256" key="12">
    <source>
        <dbReference type="ARBA" id="ARBA00023136"/>
    </source>
</evidence>
<dbReference type="Proteomes" id="UP000602745">
    <property type="component" value="Unassembled WGS sequence"/>
</dbReference>
<accession>A0A8J3DZ59</accession>
<comment type="function">
    <text evidence="13">Subunits I and II form the functional core of the enzyme complex. Electrons originating in cytochrome c are transferred via heme a and Cu(A) to the binuclear center formed by heme a3 and Cu(B).</text>
</comment>
<evidence type="ECO:0000256" key="3">
    <source>
        <dbReference type="ARBA" id="ARBA00012949"/>
    </source>
</evidence>
<evidence type="ECO:0000313" key="18">
    <source>
        <dbReference type="EMBL" id="GGE50750.1"/>
    </source>
</evidence>
<evidence type="ECO:0000256" key="6">
    <source>
        <dbReference type="ARBA" id="ARBA00022692"/>
    </source>
</evidence>
<evidence type="ECO:0000256" key="10">
    <source>
        <dbReference type="ARBA" id="ARBA00022989"/>
    </source>
</evidence>
<dbReference type="PRINTS" id="PR01166">
    <property type="entry name" value="CYCOXIDASEII"/>
</dbReference>
<evidence type="ECO:0000256" key="2">
    <source>
        <dbReference type="ARBA" id="ARBA00007866"/>
    </source>
</evidence>
<dbReference type="InterPro" id="IPR001505">
    <property type="entry name" value="Copper_CuA"/>
</dbReference>
<proteinExistence type="inferred from homology"/>
<dbReference type="InterPro" id="IPR002429">
    <property type="entry name" value="CcO_II-like_C"/>
</dbReference>
<dbReference type="NCBIfam" id="TIGR02866">
    <property type="entry name" value="CoxB"/>
    <property type="match status" value="1"/>
</dbReference>
<keyword evidence="9" id="KW-0249">Electron transport</keyword>
<dbReference type="PANTHER" id="PTHR22888">
    <property type="entry name" value="CYTOCHROME C OXIDASE, SUBUNIT II"/>
    <property type="match status" value="1"/>
</dbReference>
<dbReference type="InterPro" id="IPR014222">
    <property type="entry name" value="Cyt_c_oxidase_su2"/>
</dbReference>
<keyword evidence="8" id="KW-1278">Translocase</keyword>
<evidence type="ECO:0000256" key="5">
    <source>
        <dbReference type="ARBA" id="ARBA00022660"/>
    </source>
</evidence>
<dbReference type="GO" id="GO:0042773">
    <property type="term" value="P:ATP synthesis coupled electron transport"/>
    <property type="evidence" value="ECO:0007669"/>
    <property type="project" value="TreeGrafter"/>
</dbReference>
<evidence type="ECO:0000256" key="9">
    <source>
        <dbReference type="ARBA" id="ARBA00022982"/>
    </source>
</evidence>
<dbReference type="GO" id="GO:0016020">
    <property type="term" value="C:membrane"/>
    <property type="evidence" value="ECO:0007669"/>
    <property type="project" value="UniProtKB-SubCell"/>
</dbReference>
<keyword evidence="6 16" id="KW-0812">Transmembrane</keyword>
<feature type="domain" description="Cytochrome oxidase subunit II copper A binding" evidence="17">
    <location>
        <begin position="102"/>
        <end position="213"/>
    </location>
</feature>
<evidence type="ECO:0000259" key="17">
    <source>
        <dbReference type="PROSITE" id="PS50857"/>
    </source>
</evidence>
<keyword evidence="12 16" id="KW-0472">Membrane</keyword>
<dbReference type="GO" id="GO:0005507">
    <property type="term" value="F:copper ion binding"/>
    <property type="evidence" value="ECO:0007669"/>
    <property type="project" value="InterPro"/>
</dbReference>
<sequence>MLPAAAMGGGCSGPLSTLDPAGPNAVSVAHLWWMMLAGAAAILALVIILFLVAFVRRDERGPVRERLWIGVGGFAFPVVVLSVLLVYALLRGEELLPRGSAPGAITIDAVSRQFSWEFRTGGRLESSGRLIIPTGRAVDVRVTSEDVIHSFWIPRLGGKIDAIPGHVNVVRLTADVPGIYRGQCAEYCGTGHSGMSFEVEALEPAAYDRRMAGAAP</sequence>
<evidence type="ECO:0000256" key="8">
    <source>
        <dbReference type="ARBA" id="ARBA00022967"/>
    </source>
</evidence>
<dbReference type="InterPro" id="IPR008972">
    <property type="entry name" value="Cupredoxin"/>
</dbReference>
<evidence type="ECO:0000313" key="19">
    <source>
        <dbReference type="Proteomes" id="UP000602745"/>
    </source>
</evidence>
<keyword evidence="4" id="KW-0813">Transport</keyword>
<keyword evidence="19" id="KW-1185">Reference proteome</keyword>
<organism evidence="18 19">
    <name type="scientific">Agaricicola taiwanensis</name>
    <dbReference type="NCBI Taxonomy" id="591372"/>
    <lineage>
        <taxon>Bacteria</taxon>
        <taxon>Pseudomonadati</taxon>
        <taxon>Pseudomonadota</taxon>
        <taxon>Alphaproteobacteria</taxon>
        <taxon>Rhodobacterales</taxon>
        <taxon>Paracoccaceae</taxon>
        <taxon>Agaricicola</taxon>
    </lineage>
</organism>
<feature type="transmembrane region" description="Helical" evidence="16">
    <location>
        <begin position="67"/>
        <end position="90"/>
    </location>
</feature>
<dbReference type="EC" id="7.1.1.9" evidence="3"/>
<dbReference type="Gene3D" id="2.60.40.420">
    <property type="entry name" value="Cupredoxins - blue copper proteins"/>
    <property type="match status" value="1"/>
</dbReference>
<keyword evidence="11" id="KW-0186">Copper</keyword>
<dbReference type="Pfam" id="PF00116">
    <property type="entry name" value="COX2"/>
    <property type="match status" value="1"/>
</dbReference>
<evidence type="ECO:0000256" key="14">
    <source>
        <dbReference type="ARBA" id="ARBA00031399"/>
    </source>
</evidence>
<protein>
    <recommendedName>
        <fullName evidence="3">cytochrome-c oxidase</fullName>
        <ecNumber evidence="3">7.1.1.9</ecNumber>
    </recommendedName>
    <alternativeName>
        <fullName evidence="14">Cytochrome aa3 subunit 2</fullName>
    </alternativeName>
</protein>
<dbReference type="InterPro" id="IPR036257">
    <property type="entry name" value="Cyt_c_oxidase_su2_TM_sf"/>
</dbReference>
<dbReference type="InterPro" id="IPR045187">
    <property type="entry name" value="CcO_II"/>
</dbReference>
<dbReference type="PROSITE" id="PS00078">
    <property type="entry name" value="COX2"/>
    <property type="match status" value="1"/>
</dbReference>
<feature type="transmembrane region" description="Helical" evidence="16">
    <location>
        <begin position="31"/>
        <end position="55"/>
    </location>
</feature>
<keyword evidence="10 16" id="KW-1133">Transmembrane helix</keyword>
<name>A0A8J3DZ59_9RHOB</name>
<comment type="subcellular location">
    <subcellularLocation>
        <location evidence="1">Membrane</location>
        <topology evidence="1">Multi-pass membrane protein</topology>
    </subcellularLocation>
</comment>
<evidence type="ECO:0000256" key="11">
    <source>
        <dbReference type="ARBA" id="ARBA00023008"/>
    </source>
</evidence>
<evidence type="ECO:0000256" key="16">
    <source>
        <dbReference type="SAM" id="Phobius"/>
    </source>
</evidence>
<dbReference type="SUPFAM" id="SSF49503">
    <property type="entry name" value="Cupredoxins"/>
    <property type="match status" value="1"/>
</dbReference>
<keyword evidence="5" id="KW-0679">Respiratory chain</keyword>
<dbReference type="PANTHER" id="PTHR22888:SF9">
    <property type="entry name" value="CYTOCHROME C OXIDASE SUBUNIT 2"/>
    <property type="match status" value="1"/>
</dbReference>
<comment type="similarity">
    <text evidence="2">Belongs to the cytochrome c oxidase subunit 2 family.</text>
</comment>
<dbReference type="AlphaFoldDB" id="A0A8J3DZ59"/>
<evidence type="ECO:0000256" key="13">
    <source>
        <dbReference type="ARBA" id="ARBA00024688"/>
    </source>
</evidence>
<dbReference type="RefSeq" id="WP_229729496.1">
    <property type="nucleotide sequence ID" value="NZ_BMCP01000004.1"/>
</dbReference>